<evidence type="ECO:0000313" key="1">
    <source>
        <dbReference type="EMBL" id="CEM00878.1"/>
    </source>
</evidence>
<dbReference type="EMBL" id="CDMY01000301">
    <property type="protein sequence ID" value="CEM00878.1"/>
    <property type="molecule type" value="Genomic_DNA"/>
</dbReference>
<dbReference type="Proteomes" id="UP000041254">
    <property type="component" value="Unassembled WGS sequence"/>
</dbReference>
<sequence>MEWIEGVLIDLDLSAVSTLEATRTVGTVADGLFAAIQELQLHRLVHGDIRAANVGLRESVGGGCEAVLIDLDRLRKDHSMTVRVR</sequence>
<evidence type="ECO:0000313" key="2">
    <source>
        <dbReference type="Proteomes" id="UP000041254"/>
    </source>
</evidence>
<dbReference type="VEuPathDB" id="CryptoDB:Vbra_13013"/>
<dbReference type="AlphaFoldDB" id="A0A0G4ESI3"/>
<reference evidence="1 2" key="1">
    <citation type="submission" date="2014-11" db="EMBL/GenBank/DDBJ databases">
        <authorList>
            <person name="Zhu J."/>
            <person name="Qi W."/>
            <person name="Song R."/>
        </authorList>
    </citation>
    <scope>NUCLEOTIDE SEQUENCE [LARGE SCALE GENOMIC DNA]</scope>
</reference>
<proteinExistence type="predicted"/>
<organism evidence="1 2">
    <name type="scientific">Vitrella brassicaformis (strain CCMP3155)</name>
    <dbReference type="NCBI Taxonomy" id="1169540"/>
    <lineage>
        <taxon>Eukaryota</taxon>
        <taxon>Sar</taxon>
        <taxon>Alveolata</taxon>
        <taxon>Colpodellida</taxon>
        <taxon>Vitrellaceae</taxon>
        <taxon>Vitrella</taxon>
    </lineage>
</organism>
<keyword evidence="2" id="KW-1185">Reference proteome</keyword>
<name>A0A0G4ESI3_VITBC</name>
<dbReference type="InParanoid" id="A0A0G4ESI3"/>
<protein>
    <recommendedName>
        <fullName evidence="3">Protein kinase domain-containing protein</fullName>
    </recommendedName>
</protein>
<accession>A0A0G4ESI3</accession>
<dbReference type="InterPro" id="IPR011009">
    <property type="entry name" value="Kinase-like_dom_sf"/>
</dbReference>
<evidence type="ECO:0008006" key="3">
    <source>
        <dbReference type="Google" id="ProtNLM"/>
    </source>
</evidence>
<dbReference type="SUPFAM" id="SSF56112">
    <property type="entry name" value="Protein kinase-like (PK-like)"/>
    <property type="match status" value="1"/>
</dbReference>
<gene>
    <name evidence="1" type="ORF">Vbra_13013</name>
</gene>